<keyword evidence="1" id="KW-0812">Transmembrane</keyword>
<gene>
    <name evidence="2" type="ORF">ACFS6I_19560</name>
</gene>
<comment type="caution">
    <text evidence="2">The sequence shown here is derived from an EMBL/GenBank/DDBJ whole genome shotgun (WGS) entry which is preliminary data.</text>
</comment>
<name>A0ABW5Z1E6_9SPHI</name>
<evidence type="ECO:0000313" key="3">
    <source>
        <dbReference type="Proteomes" id="UP001597509"/>
    </source>
</evidence>
<dbReference type="Pfam" id="PF10825">
    <property type="entry name" value="DUF2752"/>
    <property type="match status" value="1"/>
</dbReference>
<organism evidence="2 3">
    <name type="scientific">Sphingobacterium anhuiense</name>
    <dbReference type="NCBI Taxonomy" id="493780"/>
    <lineage>
        <taxon>Bacteria</taxon>
        <taxon>Pseudomonadati</taxon>
        <taxon>Bacteroidota</taxon>
        <taxon>Sphingobacteriia</taxon>
        <taxon>Sphingobacteriales</taxon>
        <taxon>Sphingobacteriaceae</taxon>
        <taxon>Sphingobacterium</taxon>
    </lineage>
</organism>
<feature type="transmembrane region" description="Helical" evidence="1">
    <location>
        <begin position="12"/>
        <end position="31"/>
    </location>
</feature>
<dbReference type="Proteomes" id="UP001597509">
    <property type="component" value="Unassembled WGS sequence"/>
</dbReference>
<protein>
    <submittedName>
        <fullName evidence="2">DUF2752 domain-containing protein</fullName>
    </submittedName>
</protein>
<accession>A0ABW5Z1E6</accession>
<dbReference type="EMBL" id="JBHUPE010000010">
    <property type="protein sequence ID" value="MFD2906136.1"/>
    <property type="molecule type" value="Genomic_DNA"/>
</dbReference>
<feature type="transmembrane region" description="Helical" evidence="1">
    <location>
        <begin position="80"/>
        <end position="99"/>
    </location>
</feature>
<evidence type="ECO:0000256" key="1">
    <source>
        <dbReference type="SAM" id="Phobius"/>
    </source>
</evidence>
<keyword evidence="1" id="KW-0472">Membrane</keyword>
<dbReference type="RefSeq" id="WP_380923148.1">
    <property type="nucleotide sequence ID" value="NZ_JBHUPE010000010.1"/>
</dbReference>
<reference evidence="3" key="1">
    <citation type="journal article" date="2019" name="Int. J. Syst. Evol. Microbiol.">
        <title>The Global Catalogue of Microorganisms (GCM) 10K type strain sequencing project: providing services to taxonomists for standard genome sequencing and annotation.</title>
        <authorList>
            <consortium name="The Broad Institute Genomics Platform"/>
            <consortium name="The Broad Institute Genome Sequencing Center for Infectious Disease"/>
            <person name="Wu L."/>
            <person name="Ma J."/>
        </authorList>
    </citation>
    <scope>NUCLEOTIDE SEQUENCE [LARGE SCALE GENOMIC DNA]</scope>
    <source>
        <strain evidence="3">KCTC 22209</strain>
    </source>
</reference>
<evidence type="ECO:0000313" key="2">
    <source>
        <dbReference type="EMBL" id="MFD2906136.1"/>
    </source>
</evidence>
<keyword evidence="3" id="KW-1185">Reference proteome</keyword>
<keyword evidence="1" id="KW-1133">Transmembrane helix</keyword>
<proteinExistence type="predicted"/>
<sequence>MKFNEFREPFYIVWNLISICMLLFLVVLFVLDSSLLLVAAPICPSKLKGTECMLCGMTRAFLKIKEGDFSLAYQFNRGSIILFSLIIVNSIIFISEKIINHKKL</sequence>
<dbReference type="InterPro" id="IPR021215">
    <property type="entry name" value="DUF2752"/>
</dbReference>